<dbReference type="InterPro" id="IPR036086">
    <property type="entry name" value="ParB/Sulfiredoxin_sf"/>
</dbReference>
<dbReference type="Pfam" id="PF18090">
    <property type="entry name" value="SoPB_HTH"/>
    <property type="match status" value="1"/>
</dbReference>
<keyword evidence="4" id="KW-1185">Reference proteome</keyword>
<evidence type="ECO:0000256" key="1">
    <source>
        <dbReference type="ARBA" id="ARBA00006295"/>
    </source>
</evidence>
<dbReference type="InterPro" id="IPR040873">
    <property type="entry name" value="SoPB_HTH"/>
</dbReference>
<dbReference type="EMBL" id="LBIC01000018">
    <property type="protein sequence ID" value="KKW89727.1"/>
    <property type="molecule type" value="Genomic_DNA"/>
</dbReference>
<dbReference type="Proteomes" id="UP000033874">
    <property type="component" value="Unassembled WGS sequence"/>
</dbReference>
<dbReference type="PATRIC" id="fig|56193.3.peg.5082"/>
<dbReference type="AlphaFoldDB" id="A0A0M3AI40"/>
<comment type="similarity">
    <text evidence="1">Belongs to the ParB family.</text>
</comment>
<dbReference type="GO" id="GO:0007059">
    <property type="term" value="P:chromosome segregation"/>
    <property type="evidence" value="ECO:0007669"/>
    <property type="project" value="TreeGrafter"/>
</dbReference>
<dbReference type="PANTHER" id="PTHR33375">
    <property type="entry name" value="CHROMOSOME-PARTITIONING PROTEIN PARB-RELATED"/>
    <property type="match status" value="1"/>
</dbReference>
<dbReference type="SUPFAM" id="SSF110849">
    <property type="entry name" value="ParB/Sulfiredoxin"/>
    <property type="match status" value="1"/>
</dbReference>
<dbReference type="SUPFAM" id="SSF109709">
    <property type="entry name" value="KorB DNA-binding domain-like"/>
    <property type="match status" value="1"/>
</dbReference>
<dbReference type="RefSeq" id="WP_046765935.1">
    <property type="nucleotide sequence ID" value="NZ_LBIC01000018.1"/>
</dbReference>
<dbReference type="SMART" id="SM00470">
    <property type="entry name" value="ParB"/>
    <property type="match status" value="1"/>
</dbReference>
<proteinExistence type="inferred from homology"/>
<dbReference type="GO" id="GO:0005694">
    <property type="term" value="C:chromosome"/>
    <property type="evidence" value="ECO:0007669"/>
    <property type="project" value="TreeGrafter"/>
</dbReference>
<dbReference type="InterPro" id="IPR050336">
    <property type="entry name" value="Chromosome_partition/occlusion"/>
</dbReference>
<dbReference type="InterPro" id="IPR003115">
    <property type="entry name" value="ParB_N"/>
</dbReference>
<dbReference type="Gene3D" id="1.10.10.2830">
    <property type="match status" value="1"/>
</dbReference>
<name>A0A0M3AI40_9SPHN</name>
<dbReference type="GO" id="GO:0003677">
    <property type="term" value="F:DNA binding"/>
    <property type="evidence" value="ECO:0007669"/>
    <property type="project" value="InterPro"/>
</dbReference>
<accession>A0A0M3AI40</accession>
<comment type="caution">
    <text evidence="3">The sequence shown here is derived from an EMBL/GenBank/DDBJ whole genome shotgun (WGS) entry which is preliminary data.</text>
</comment>
<protein>
    <submittedName>
        <fullName evidence="3">Chromosome partitioning protein ParB</fullName>
    </submittedName>
</protein>
<evidence type="ECO:0000313" key="4">
    <source>
        <dbReference type="Proteomes" id="UP000033874"/>
    </source>
</evidence>
<reference evidence="3 4" key="1">
    <citation type="submission" date="2015-04" db="EMBL/GenBank/DDBJ databases">
        <title>Genome sequence of aromatic hydrocarbons-degrading Sphingobium chungbukense DJ77.</title>
        <authorList>
            <person name="Kim Y.-C."/>
            <person name="Chae J.-C."/>
        </authorList>
    </citation>
    <scope>NUCLEOTIDE SEQUENCE [LARGE SCALE GENOMIC DNA]</scope>
    <source>
        <strain evidence="3 4">DJ77</strain>
    </source>
</reference>
<sequence length="332" mass="36769">MAGGNKGFGSALTAGFDKIEEQAPSQTAAVMESRSDSLARIASGNVVRDRTEFIDPARCRPWSHHNRDLDHLNQEACQSLIDGFLTARKQRIPAIVRRLENDPEHEFEIIAGVRRWWTVQWLRSNGYPEFDYLVTIQSFKTDEEAFRVSDVENRSRKDISDWERSKDYGRALVDFYDGNQSRMAEALSMPKPTLSQLLAIARLPDFVVAAFADTHEITNNLCRQLSPLLKDEAAAHLIEAEAVRISAEQAAARAAGEATLPAIAVAKRLVSATRHKEAKTEFETLKIHASSGKAMLTVKGEASGSLTLKILPDSGATEKELIAAILDAVKKR</sequence>
<dbReference type="NCBIfam" id="TIGR00180">
    <property type="entry name" value="parB_part"/>
    <property type="match status" value="1"/>
</dbReference>
<dbReference type="STRING" id="56193.YP76_24110"/>
<organism evidence="3 4">
    <name type="scientific">Sphingobium chungbukense</name>
    <dbReference type="NCBI Taxonomy" id="56193"/>
    <lineage>
        <taxon>Bacteria</taxon>
        <taxon>Pseudomonadati</taxon>
        <taxon>Pseudomonadota</taxon>
        <taxon>Alphaproteobacteria</taxon>
        <taxon>Sphingomonadales</taxon>
        <taxon>Sphingomonadaceae</taxon>
        <taxon>Sphingobium</taxon>
    </lineage>
</organism>
<dbReference type="PANTHER" id="PTHR33375:SF1">
    <property type="entry name" value="CHROMOSOME-PARTITIONING PROTEIN PARB-RELATED"/>
    <property type="match status" value="1"/>
</dbReference>
<evidence type="ECO:0000259" key="2">
    <source>
        <dbReference type="SMART" id="SM00470"/>
    </source>
</evidence>
<feature type="domain" description="ParB-like N-terminal" evidence="2">
    <location>
        <begin position="52"/>
        <end position="154"/>
    </location>
</feature>
<evidence type="ECO:0000313" key="3">
    <source>
        <dbReference type="EMBL" id="KKW89727.1"/>
    </source>
</evidence>
<gene>
    <name evidence="3" type="ORF">YP76_24110</name>
</gene>
<dbReference type="InterPro" id="IPR004437">
    <property type="entry name" value="ParB/RepB/Spo0J"/>
</dbReference>